<keyword evidence="3" id="KW-1185">Reference proteome</keyword>
<evidence type="ECO:0000313" key="2">
    <source>
        <dbReference type="EMBL" id="GBF33386.1"/>
    </source>
</evidence>
<feature type="signal peptide" evidence="1">
    <location>
        <begin position="1"/>
        <end position="19"/>
    </location>
</feature>
<dbReference type="AlphaFoldDB" id="A0A2L2XGP2"/>
<gene>
    <name evidence="2" type="ORF">DCCM_2487</name>
</gene>
<sequence length="131" mass="14200">MKRLIILMLLLSLIISGCAAQQNSEAPKTLTEQDVRNAVTELINGINTGNADAVKKYVDAAGPVAEKLIEKLKNNIKLYNIRDVSIQGTTAQATVTLEVVPLKVKKDITLNFDATDTLMLNNPLGLLSLLI</sequence>
<accession>A0A2L2XGP2</accession>
<proteinExistence type="predicted"/>
<dbReference type="PROSITE" id="PS51257">
    <property type="entry name" value="PROKAR_LIPOPROTEIN"/>
    <property type="match status" value="1"/>
</dbReference>
<name>A0A2L2XGP2_9FIRM</name>
<dbReference type="OrthoDB" id="1808853at2"/>
<evidence type="ECO:0000256" key="1">
    <source>
        <dbReference type="SAM" id="SignalP"/>
    </source>
</evidence>
<protein>
    <recommendedName>
        <fullName evidence="4">DUF3887 domain-containing protein</fullName>
    </recommendedName>
</protein>
<keyword evidence="1" id="KW-0732">Signal</keyword>
<dbReference type="RefSeq" id="WP_104371794.1">
    <property type="nucleotide sequence ID" value="NZ_BFAV01000098.1"/>
</dbReference>
<comment type="caution">
    <text evidence="2">The sequence shown here is derived from an EMBL/GenBank/DDBJ whole genome shotgun (WGS) entry which is preliminary data.</text>
</comment>
<evidence type="ECO:0008006" key="4">
    <source>
        <dbReference type="Google" id="ProtNLM"/>
    </source>
</evidence>
<feature type="chain" id="PRO_5038502923" description="DUF3887 domain-containing protein" evidence="1">
    <location>
        <begin position="20"/>
        <end position="131"/>
    </location>
</feature>
<dbReference type="Proteomes" id="UP000239549">
    <property type="component" value="Unassembled WGS sequence"/>
</dbReference>
<evidence type="ECO:0000313" key="3">
    <source>
        <dbReference type="Proteomes" id="UP000239549"/>
    </source>
</evidence>
<dbReference type="EMBL" id="BFAV01000098">
    <property type="protein sequence ID" value="GBF33386.1"/>
    <property type="molecule type" value="Genomic_DNA"/>
</dbReference>
<reference evidence="3" key="1">
    <citation type="submission" date="2018-02" db="EMBL/GenBank/DDBJ databases">
        <title>Genome sequence of Desulfocucumis palustris strain NAW-5.</title>
        <authorList>
            <person name="Watanabe M."/>
            <person name="Kojima H."/>
            <person name="Fukui M."/>
        </authorList>
    </citation>
    <scope>NUCLEOTIDE SEQUENCE [LARGE SCALE GENOMIC DNA]</scope>
    <source>
        <strain evidence="3">NAW-5</strain>
    </source>
</reference>
<organism evidence="2 3">
    <name type="scientific">Desulfocucumis palustris</name>
    <dbReference type="NCBI Taxonomy" id="1898651"/>
    <lineage>
        <taxon>Bacteria</taxon>
        <taxon>Bacillati</taxon>
        <taxon>Bacillota</taxon>
        <taxon>Clostridia</taxon>
        <taxon>Eubacteriales</taxon>
        <taxon>Desulfocucumaceae</taxon>
        <taxon>Desulfocucumis</taxon>
    </lineage>
</organism>